<accession>A0ABW1BNM0</accession>
<dbReference type="EMBL" id="JBHSNW010000003">
    <property type="protein sequence ID" value="MFC5814805.1"/>
    <property type="molecule type" value="Genomic_DNA"/>
</dbReference>
<feature type="transmembrane region" description="Helical" evidence="1">
    <location>
        <begin position="69"/>
        <end position="91"/>
    </location>
</feature>
<dbReference type="Proteomes" id="UP001596096">
    <property type="component" value="Unassembled WGS sequence"/>
</dbReference>
<evidence type="ECO:0000313" key="3">
    <source>
        <dbReference type="EMBL" id="MFC5814805.1"/>
    </source>
</evidence>
<dbReference type="PANTHER" id="PTHR34582">
    <property type="entry name" value="UPF0702 TRANSMEMBRANE PROTEIN YCAP"/>
    <property type="match status" value="1"/>
</dbReference>
<feature type="transmembrane region" description="Helical" evidence="1">
    <location>
        <begin position="17"/>
        <end position="36"/>
    </location>
</feature>
<protein>
    <submittedName>
        <fullName evidence="3">DUF421 domain-containing protein</fullName>
    </submittedName>
</protein>
<name>A0ABW1BNM0_9ACTN</name>
<dbReference type="RefSeq" id="WP_219545799.1">
    <property type="nucleotide sequence ID" value="NZ_JAHKRN010000019.1"/>
</dbReference>
<gene>
    <name evidence="3" type="ORF">ACFPUY_06900</name>
</gene>
<feature type="transmembrane region" description="Helical" evidence="1">
    <location>
        <begin position="43"/>
        <end position="63"/>
    </location>
</feature>
<evidence type="ECO:0000313" key="4">
    <source>
        <dbReference type="Proteomes" id="UP001596096"/>
    </source>
</evidence>
<dbReference type="Pfam" id="PF04239">
    <property type="entry name" value="DUF421"/>
    <property type="match status" value="1"/>
</dbReference>
<dbReference type="PANTHER" id="PTHR34582:SF6">
    <property type="entry name" value="UPF0702 TRANSMEMBRANE PROTEIN YCAP"/>
    <property type="match status" value="1"/>
</dbReference>
<feature type="domain" description="YetF C-terminal" evidence="2">
    <location>
        <begin position="93"/>
        <end position="162"/>
    </location>
</feature>
<dbReference type="InterPro" id="IPR007353">
    <property type="entry name" value="DUF421"/>
</dbReference>
<organism evidence="3 4">
    <name type="scientific">Nonomuraea harbinensis</name>
    <dbReference type="NCBI Taxonomy" id="1286938"/>
    <lineage>
        <taxon>Bacteria</taxon>
        <taxon>Bacillati</taxon>
        <taxon>Actinomycetota</taxon>
        <taxon>Actinomycetes</taxon>
        <taxon>Streptosporangiales</taxon>
        <taxon>Streptosporangiaceae</taxon>
        <taxon>Nonomuraea</taxon>
    </lineage>
</organism>
<keyword evidence="1" id="KW-0812">Transmembrane</keyword>
<evidence type="ECO:0000259" key="2">
    <source>
        <dbReference type="Pfam" id="PF04239"/>
    </source>
</evidence>
<keyword evidence="4" id="KW-1185">Reference proteome</keyword>
<comment type="caution">
    <text evidence="3">The sequence shown here is derived from an EMBL/GenBank/DDBJ whole genome shotgun (WGS) entry which is preliminary data.</text>
</comment>
<keyword evidence="1" id="KW-0472">Membrane</keyword>
<proteinExistence type="predicted"/>
<evidence type="ECO:0000256" key="1">
    <source>
        <dbReference type="SAM" id="Phobius"/>
    </source>
</evidence>
<keyword evidence="1" id="KW-1133">Transmembrane helix</keyword>
<reference evidence="4" key="1">
    <citation type="journal article" date="2019" name="Int. J. Syst. Evol. Microbiol.">
        <title>The Global Catalogue of Microorganisms (GCM) 10K type strain sequencing project: providing services to taxonomists for standard genome sequencing and annotation.</title>
        <authorList>
            <consortium name="The Broad Institute Genomics Platform"/>
            <consortium name="The Broad Institute Genome Sequencing Center for Infectious Disease"/>
            <person name="Wu L."/>
            <person name="Ma J."/>
        </authorList>
    </citation>
    <scope>NUCLEOTIDE SEQUENCE [LARGE SCALE GENOMIC DNA]</scope>
    <source>
        <strain evidence="4">CGMCC 4.7106</strain>
    </source>
</reference>
<sequence>MPDWEAVFLPTTPPAELVVRGTVTFLMLLVLIRVTGQRESGGLGITDVLLVVLVAQAAAGGLAGDSHSIADGFVLVVTILVWSVVLDAVAYRWPRAAAVLKARPQPLIKDGRLNPRVMRREFMTREEVFSQLRLHGIRDLGQVSRAYLEPNGMISVIRHDDTGTDPPPAPKMLG</sequence>